<dbReference type="PANTHER" id="PTHR45527:SF1">
    <property type="entry name" value="FATTY ACID SYNTHASE"/>
    <property type="match status" value="1"/>
</dbReference>
<dbReference type="EMBL" id="QLLI01000014">
    <property type="protein sequence ID" value="RAI89565.1"/>
    <property type="molecule type" value="Genomic_DNA"/>
</dbReference>
<evidence type="ECO:0000256" key="1">
    <source>
        <dbReference type="ARBA" id="ARBA00006432"/>
    </source>
</evidence>
<dbReference type="InterPro" id="IPR010071">
    <property type="entry name" value="AA_adenyl_dom"/>
</dbReference>
<evidence type="ECO:0000313" key="7">
    <source>
        <dbReference type="Proteomes" id="UP000248827"/>
    </source>
</evidence>
<dbReference type="RefSeq" id="WP_111620883.1">
    <property type="nucleotide sequence ID" value="NZ_QLLI01000014.1"/>
</dbReference>
<dbReference type="PRINTS" id="PR00154">
    <property type="entry name" value="AMPBINDING"/>
</dbReference>
<dbReference type="Gene3D" id="3.40.50.980">
    <property type="match status" value="2"/>
</dbReference>
<dbReference type="PANTHER" id="PTHR45527">
    <property type="entry name" value="NONRIBOSOMAL PEPTIDE SYNTHETASE"/>
    <property type="match status" value="1"/>
</dbReference>
<evidence type="ECO:0000259" key="4">
    <source>
        <dbReference type="Pfam" id="PF00501"/>
    </source>
</evidence>
<evidence type="ECO:0000313" key="6">
    <source>
        <dbReference type="EMBL" id="RAI89565.1"/>
    </source>
</evidence>
<dbReference type="InterPro" id="IPR020459">
    <property type="entry name" value="AMP-binding"/>
</dbReference>
<dbReference type="Gene3D" id="3.30.300.30">
    <property type="match status" value="1"/>
</dbReference>
<evidence type="ECO:0000256" key="3">
    <source>
        <dbReference type="ARBA" id="ARBA00023194"/>
    </source>
</evidence>
<dbReference type="CDD" id="cd05930">
    <property type="entry name" value="A_NRPS"/>
    <property type="match status" value="1"/>
</dbReference>
<feature type="domain" description="AMP-binding enzyme C-terminal" evidence="5">
    <location>
        <begin position="423"/>
        <end position="498"/>
    </location>
</feature>
<dbReference type="InterPro" id="IPR000873">
    <property type="entry name" value="AMP-dep_synth/lig_dom"/>
</dbReference>
<keyword evidence="7" id="KW-1185">Reference proteome</keyword>
<keyword evidence="3" id="KW-0045">Antibiotic biosynthesis</keyword>
<dbReference type="Pfam" id="PF13193">
    <property type="entry name" value="AMP-binding_C"/>
    <property type="match status" value="1"/>
</dbReference>
<dbReference type="Pfam" id="PF00501">
    <property type="entry name" value="AMP-binding"/>
    <property type="match status" value="1"/>
</dbReference>
<dbReference type="Proteomes" id="UP000248827">
    <property type="component" value="Unassembled WGS sequence"/>
</dbReference>
<accession>A0ABX9BET1</accession>
<proteinExistence type="inferred from homology"/>
<dbReference type="InterPro" id="IPR025110">
    <property type="entry name" value="AMP-bd_C"/>
</dbReference>
<feature type="domain" description="AMP-dependent synthetase/ligase" evidence="4">
    <location>
        <begin position="13"/>
        <end position="361"/>
    </location>
</feature>
<protein>
    <submittedName>
        <fullName evidence="6">Amino acid adenylation domain-containing protein</fullName>
    </submittedName>
</protein>
<evidence type="ECO:0000256" key="2">
    <source>
        <dbReference type="ARBA" id="ARBA00022737"/>
    </source>
</evidence>
<comment type="similarity">
    <text evidence="1">Belongs to the ATP-dependent AMP-binding enzyme family.</text>
</comment>
<dbReference type="InterPro" id="IPR045851">
    <property type="entry name" value="AMP-bd_C_sf"/>
</dbReference>
<dbReference type="Gene3D" id="2.30.38.10">
    <property type="entry name" value="Luciferase, Domain 3"/>
    <property type="match status" value="1"/>
</dbReference>
<dbReference type="NCBIfam" id="TIGR01733">
    <property type="entry name" value="AA-adenyl-dom"/>
    <property type="match status" value="1"/>
</dbReference>
<sequence>MDESSLSIPQMFEEISLRYPDETAVLFDKESMSYKELNAEATRISHMLIDLGVQPSQCIGVFMDRSFDLISCMLGILKSKAIYVPLSVEYPEERIDYIIKDAGINVVITQGNLKPSIKNINELTILDINQIGEAALSSPDRLNLSPYNADDTAYILYTSGTTGYPKGVAIKHSGICNRLKWMNETYKLKPGEVLLHKAPIGFDVSICEIFYPLTNGAVLAVAKPDINKNIRKLIAEMNEFQVNMVHFIPPMLDLFLDCLKPGDCESLRIIVCGGEKWSFSLGEKTLQKLDVDLYNGYGPTEASVGVSYWKFDINYPDRKVPIGKPITNVKFYVLDENLCPVEEGERGELCISGVCLSSGYLNKPEITNNKFVPNPYNHDNIPSYSRLYRSGDLVRQLPDGNIMYIGRTDGQVKIRGMRLELGEVENVLMSNDSISGAIVMHHIVEGNSNLTAYILASPSDKVINESQFKAFLREKLPDYMIPQRIIKLNKFPTTINGKTDKEQLLLAIKNELV</sequence>
<dbReference type="InterPro" id="IPR020845">
    <property type="entry name" value="AMP-binding_CS"/>
</dbReference>
<keyword evidence="2" id="KW-0677">Repeat</keyword>
<comment type="caution">
    <text evidence="6">The sequence shown here is derived from an EMBL/GenBank/DDBJ whole genome shotgun (WGS) entry which is preliminary data.</text>
</comment>
<name>A0ABX9BET1_9BACL</name>
<evidence type="ECO:0000259" key="5">
    <source>
        <dbReference type="Pfam" id="PF13193"/>
    </source>
</evidence>
<reference evidence="6 7" key="1">
    <citation type="submission" date="2018-06" db="EMBL/GenBank/DDBJ databases">
        <title>Freshwater and sediment microbial communities from various areas in North America, analyzing microbe dynamics in response to fracking.</title>
        <authorList>
            <person name="Lamendella R."/>
        </authorList>
    </citation>
    <scope>NUCLEOTIDE SEQUENCE [LARGE SCALE GENOMIC DNA]</scope>
    <source>
        <strain evidence="6 7">NG-13</strain>
    </source>
</reference>
<gene>
    <name evidence="6" type="ORF">DET54_11433</name>
</gene>
<organism evidence="6 7">
    <name type="scientific">Paenibacillus pabuli</name>
    <dbReference type="NCBI Taxonomy" id="1472"/>
    <lineage>
        <taxon>Bacteria</taxon>
        <taxon>Bacillati</taxon>
        <taxon>Bacillota</taxon>
        <taxon>Bacilli</taxon>
        <taxon>Bacillales</taxon>
        <taxon>Paenibacillaceae</taxon>
        <taxon>Paenibacillus</taxon>
    </lineage>
</organism>
<dbReference type="PROSITE" id="PS00455">
    <property type="entry name" value="AMP_BINDING"/>
    <property type="match status" value="1"/>
</dbReference>
<dbReference type="SUPFAM" id="SSF56801">
    <property type="entry name" value="Acetyl-CoA synthetase-like"/>
    <property type="match status" value="1"/>
</dbReference>